<dbReference type="eggNOG" id="COG1814">
    <property type="taxonomic scope" value="Bacteria"/>
</dbReference>
<reference evidence="2 3" key="1">
    <citation type="submission" date="2014-10" db="EMBL/GenBank/DDBJ databases">
        <title>Draft genome of anammox bacterium scalindua brodae, obtained using differential coverage binning of sequence data from two enrichment reactors.</title>
        <authorList>
            <person name="Speth D.R."/>
            <person name="Russ L."/>
            <person name="Kartal B."/>
            <person name="Op den Camp H.J."/>
            <person name="Dutilh B.E."/>
            <person name="Jetten M.S."/>
        </authorList>
    </citation>
    <scope>NUCLEOTIDE SEQUENCE [LARGE SCALE GENOMIC DNA]</scope>
    <source>
        <strain evidence="2">RU1</strain>
    </source>
</reference>
<keyword evidence="1" id="KW-0472">Membrane</keyword>
<proteinExistence type="predicted"/>
<name>A0A0B0EQ02_9BACT</name>
<keyword evidence="1" id="KW-1133">Transmembrane helix</keyword>
<comment type="caution">
    <text evidence="2">The sequence shown here is derived from an EMBL/GenBank/DDBJ whole genome shotgun (WGS) entry which is preliminary data.</text>
</comment>
<sequence length="159" mass="16970">MMKESLKTGITFGLTSGTITTLGLMIGLYSSTNSRGIVIGGILTIAVADSLSDALGIHISEEADHTRTTLQVWAATVATFLSKLCAIIFIIPVLLFDLPTAIIINLAWGISLLTILSYYLAKSQGAKPWKVILEHIAITILVVALTHFLGKLIAKYVGS</sequence>
<feature type="transmembrane region" description="Helical" evidence="1">
    <location>
        <begin position="37"/>
        <end position="60"/>
    </location>
</feature>
<evidence type="ECO:0000313" key="3">
    <source>
        <dbReference type="Proteomes" id="UP000030652"/>
    </source>
</evidence>
<dbReference type="EMBL" id="JRYO01000093">
    <property type="protein sequence ID" value="KHE92750.1"/>
    <property type="molecule type" value="Genomic_DNA"/>
</dbReference>
<feature type="transmembrane region" description="Helical" evidence="1">
    <location>
        <begin position="12"/>
        <end position="31"/>
    </location>
</feature>
<dbReference type="AlphaFoldDB" id="A0A0B0EQ02"/>
<dbReference type="Proteomes" id="UP000030652">
    <property type="component" value="Unassembled WGS sequence"/>
</dbReference>
<organism evidence="2 3">
    <name type="scientific">Candidatus Scalindua brodae</name>
    <dbReference type="NCBI Taxonomy" id="237368"/>
    <lineage>
        <taxon>Bacteria</taxon>
        <taxon>Pseudomonadati</taxon>
        <taxon>Planctomycetota</taxon>
        <taxon>Candidatus Brocadiia</taxon>
        <taxon>Candidatus Brocadiales</taxon>
        <taxon>Candidatus Scalinduaceae</taxon>
        <taxon>Candidatus Scalindua</taxon>
    </lineage>
</organism>
<evidence type="ECO:0000313" key="2">
    <source>
        <dbReference type="EMBL" id="KHE92750.1"/>
    </source>
</evidence>
<feature type="transmembrane region" description="Helical" evidence="1">
    <location>
        <begin position="132"/>
        <end position="154"/>
    </location>
</feature>
<accession>A0A0B0EQ02</accession>
<feature type="transmembrane region" description="Helical" evidence="1">
    <location>
        <begin position="101"/>
        <end position="120"/>
    </location>
</feature>
<protein>
    <submittedName>
        <fullName evidence="2">VIT family protein</fullName>
    </submittedName>
</protein>
<feature type="transmembrane region" description="Helical" evidence="1">
    <location>
        <begin position="72"/>
        <end position="95"/>
    </location>
</feature>
<evidence type="ECO:0000256" key="1">
    <source>
        <dbReference type="SAM" id="Phobius"/>
    </source>
</evidence>
<gene>
    <name evidence="2" type="ORF">SCABRO_01478</name>
</gene>
<keyword evidence="1" id="KW-0812">Transmembrane</keyword>